<dbReference type="EMBL" id="BK015049">
    <property type="protein sequence ID" value="DAD88894.1"/>
    <property type="molecule type" value="Genomic_DNA"/>
</dbReference>
<accession>A0A8S5N2R0</accession>
<sequence length="106" mass="12575">MKKENLNGIKRVRFCNYSEYDSERCNDGGCYGFWTDYDRLENGKWEVSYGTTAGFDFCPVCGSFNDHYDYDEEEYSCGDFETVTETELLEIINNFTENEDEYIEYK</sequence>
<organism evidence="1">
    <name type="scientific">Siphoviridae sp. ctRuT6</name>
    <dbReference type="NCBI Taxonomy" id="2826339"/>
    <lineage>
        <taxon>Viruses</taxon>
        <taxon>Duplodnaviria</taxon>
        <taxon>Heunggongvirae</taxon>
        <taxon>Uroviricota</taxon>
        <taxon>Caudoviricetes</taxon>
    </lineage>
</organism>
<reference evidence="1" key="1">
    <citation type="journal article" date="2021" name="Proc. Natl. Acad. Sci. U.S.A.">
        <title>A Catalog of Tens of Thousands of Viruses from Human Metagenomes Reveals Hidden Associations with Chronic Diseases.</title>
        <authorList>
            <person name="Tisza M.J."/>
            <person name="Buck C.B."/>
        </authorList>
    </citation>
    <scope>NUCLEOTIDE SEQUENCE</scope>
    <source>
        <strain evidence="1">CtRuT6</strain>
    </source>
</reference>
<protein>
    <submittedName>
        <fullName evidence="1">Zinc-ribbon protein</fullName>
    </submittedName>
</protein>
<evidence type="ECO:0000313" key="1">
    <source>
        <dbReference type="EMBL" id="DAD88894.1"/>
    </source>
</evidence>
<proteinExistence type="predicted"/>
<name>A0A8S5N2R0_9CAUD</name>